<evidence type="ECO:0000313" key="6">
    <source>
        <dbReference type="Proteomes" id="UP000615755"/>
    </source>
</evidence>
<dbReference type="Gene3D" id="1.25.40.10">
    <property type="entry name" value="Tetratricopeptide repeat domain"/>
    <property type="match status" value="1"/>
</dbReference>
<dbReference type="RefSeq" id="WP_192509174.1">
    <property type="nucleotide sequence ID" value="NZ_AQGV01000014.1"/>
</dbReference>
<organism evidence="5 6">
    <name type="scientific">Pseudoalteromonas aurantia 208</name>
    <dbReference type="NCBI Taxonomy" id="1314867"/>
    <lineage>
        <taxon>Bacteria</taxon>
        <taxon>Pseudomonadati</taxon>
        <taxon>Pseudomonadota</taxon>
        <taxon>Gammaproteobacteria</taxon>
        <taxon>Alteromonadales</taxon>
        <taxon>Pseudoalteromonadaceae</taxon>
        <taxon>Pseudoalteromonas</taxon>
    </lineage>
</organism>
<dbReference type="InterPro" id="IPR001867">
    <property type="entry name" value="OmpR/PhoB-type_DNA-bd"/>
</dbReference>
<feature type="DNA-binding region" description="OmpR/PhoB-type" evidence="2">
    <location>
        <begin position="1"/>
        <end position="97"/>
    </location>
</feature>
<dbReference type="SUPFAM" id="SSF48452">
    <property type="entry name" value="TPR-like"/>
    <property type="match status" value="1"/>
</dbReference>
<name>A0ABR9EG91_9GAMM</name>
<reference evidence="5 6" key="1">
    <citation type="submission" date="2015-03" db="EMBL/GenBank/DDBJ databases">
        <title>Genome sequence of Pseudoalteromonas aurantia.</title>
        <authorList>
            <person name="Xie B.-B."/>
            <person name="Rong J.-C."/>
            <person name="Qin Q.-L."/>
            <person name="Zhang Y.-Z."/>
        </authorList>
    </citation>
    <scope>NUCLEOTIDE SEQUENCE [LARGE SCALE GENOMIC DNA]</scope>
    <source>
        <strain evidence="5 6">208</strain>
    </source>
</reference>
<dbReference type="SUPFAM" id="SSF46894">
    <property type="entry name" value="C-terminal effector domain of the bipartite response regulators"/>
    <property type="match status" value="1"/>
</dbReference>
<dbReference type="CDD" id="cd00383">
    <property type="entry name" value="trans_reg_C"/>
    <property type="match status" value="1"/>
</dbReference>
<evidence type="ECO:0000256" key="2">
    <source>
        <dbReference type="PROSITE-ProRule" id="PRU01091"/>
    </source>
</evidence>
<dbReference type="InterPro" id="IPR016032">
    <property type="entry name" value="Sig_transdc_resp-reg_C-effctor"/>
</dbReference>
<keyword evidence="6" id="KW-1185">Reference proteome</keyword>
<evidence type="ECO:0000259" key="4">
    <source>
        <dbReference type="PROSITE" id="PS51755"/>
    </source>
</evidence>
<proteinExistence type="predicted"/>
<evidence type="ECO:0000256" key="1">
    <source>
        <dbReference type="ARBA" id="ARBA00023125"/>
    </source>
</evidence>
<accession>A0ABR9EG91</accession>
<dbReference type="Proteomes" id="UP000615755">
    <property type="component" value="Unassembled WGS sequence"/>
</dbReference>
<keyword evidence="3" id="KW-1133">Transmembrane helix</keyword>
<dbReference type="EMBL" id="AQGV01000014">
    <property type="protein sequence ID" value="MBE0370015.1"/>
    <property type="molecule type" value="Genomic_DNA"/>
</dbReference>
<dbReference type="InterPro" id="IPR036388">
    <property type="entry name" value="WH-like_DNA-bd_sf"/>
</dbReference>
<feature type="transmembrane region" description="Helical" evidence="3">
    <location>
        <begin position="119"/>
        <end position="138"/>
    </location>
</feature>
<dbReference type="Gene3D" id="1.10.10.10">
    <property type="entry name" value="Winged helix-like DNA-binding domain superfamily/Winged helix DNA-binding domain"/>
    <property type="match status" value="1"/>
</dbReference>
<keyword evidence="3" id="KW-0472">Membrane</keyword>
<dbReference type="InterPro" id="IPR011990">
    <property type="entry name" value="TPR-like_helical_dom_sf"/>
</dbReference>
<dbReference type="SMART" id="SM00862">
    <property type="entry name" value="Trans_reg_C"/>
    <property type="match status" value="1"/>
</dbReference>
<evidence type="ECO:0000313" key="5">
    <source>
        <dbReference type="EMBL" id="MBE0370015.1"/>
    </source>
</evidence>
<dbReference type="Pfam" id="PF00486">
    <property type="entry name" value="Trans_reg_C"/>
    <property type="match status" value="1"/>
</dbReference>
<keyword evidence="3" id="KW-0812">Transmembrane</keyword>
<keyword evidence="1 2" id="KW-0238">DNA-binding</keyword>
<gene>
    <name evidence="5" type="ORF">PAUR_a4638</name>
</gene>
<sequence length="750" mass="86564">MYQFKQFTFEPVLEQLHVDEQIVTLRPKVAQLLLLFLDQPGKLLSREEILSRLWLHSEYRDAALTQSIQELRKHLGDNAQNPRFIKTYPQKGYIWISPVHRKYKIARFLNRTNFFRSNFGSIMMLFITMIGVVLSLSLPNFFDKKQQQGAHVTVSLPTLIVMDIDNLTGKVEFDWWGFTLQQQLKKGAGHTFSIGNEATFIDQQNDTHKPDKTTIFSASLTQQQQRYVLNYQITRNNQAPIYGQLFSENLTAPLDNMVTELVQQLNGVVQPVSTEVVSANHDSRISYLSGLHALTYYGISAATPFFQAALLHDDNNQAARLELANLLWKTGQYSLAQHYFDGIDLDESDEFLTVRYHLYYGQFLLHEGRFDSIEVSLAKSMQFANELKHRSLLGQVYQLEADLAWLKFDWPRHHRAVQNMKLINGGLSVSLLESQRAFYIANPPQAGLEQNTELDIEDNLKVINRAIHYYQQQKQLAPLMKSYFAFGQNYQAPLGLRKEALYKSLNMAKTQGNVYLQQQILLYLGFFHIQLHEGNAALTTLWKLESMNTLSANIAIQAEFLISMAYMDNVLRADIFDKTSFISAKRGFEKLISDNKSGHITQANAQLLLAWLLVHQQDYTAAMSLTDQAITTYKAYKFVDSLAYAHYTKMYILLQQEQFEHSLSFAMKKPKHKLTAIYKSAAQWQLGHFDRAIKSMTETKVRFHLQWQSTDQNLLHHFIEARNEGVKLDSLPQLLPPPYSVYCQSEWVFE</sequence>
<dbReference type="PROSITE" id="PS51755">
    <property type="entry name" value="OMPR_PHOB"/>
    <property type="match status" value="1"/>
</dbReference>
<feature type="domain" description="OmpR/PhoB-type" evidence="4">
    <location>
        <begin position="1"/>
        <end position="97"/>
    </location>
</feature>
<evidence type="ECO:0000256" key="3">
    <source>
        <dbReference type="SAM" id="Phobius"/>
    </source>
</evidence>
<comment type="caution">
    <text evidence="5">The sequence shown here is derived from an EMBL/GenBank/DDBJ whole genome shotgun (WGS) entry which is preliminary data.</text>
</comment>
<protein>
    <recommendedName>
        <fullName evidence="4">OmpR/PhoB-type domain-containing protein</fullName>
    </recommendedName>
</protein>